<keyword evidence="14" id="KW-1185">Reference proteome</keyword>
<comment type="similarity">
    <text evidence="2">In the N-terminal section; belongs to the phytochrome family.</text>
</comment>
<dbReference type="InterPro" id="IPR000014">
    <property type="entry name" value="PAS"/>
</dbReference>
<protein>
    <recommendedName>
        <fullName evidence="3">histidine kinase</fullName>
        <ecNumber evidence="3">2.7.13.3</ecNumber>
    </recommendedName>
</protein>
<feature type="domain" description="Histidine kinase" evidence="10">
    <location>
        <begin position="645"/>
        <end position="877"/>
    </location>
</feature>
<dbReference type="Proteomes" id="UP001050975">
    <property type="component" value="Unassembled WGS sequence"/>
</dbReference>
<dbReference type="InterPro" id="IPR003594">
    <property type="entry name" value="HATPase_dom"/>
</dbReference>
<feature type="domain" description="PAS" evidence="11">
    <location>
        <begin position="314"/>
        <end position="363"/>
    </location>
</feature>
<reference evidence="13" key="1">
    <citation type="submission" date="2019-10" db="EMBL/GenBank/DDBJ databases">
        <title>Draft genome sequece of Microseira wollei NIES-4236.</title>
        <authorList>
            <person name="Yamaguchi H."/>
            <person name="Suzuki S."/>
            <person name="Kawachi M."/>
        </authorList>
    </citation>
    <scope>NUCLEOTIDE SEQUENCE</scope>
    <source>
        <strain evidence="13">NIES-4236</strain>
    </source>
</reference>
<feature type="coiled-coil region" evidence="8">
    <location>
        <begin position="115"/>
        <end position="142"/>
    </location>
</feature>
<evidence type="ECO:0000313" key="13">
    <source>
        <dbReference type="EMBL" id="GET43285.1"/>
    </source>
</evidence>
<dbReference type="Pfam" id="PF02518">
    <property type="entry name" value="HATPase_c"/>
    <property type="match status" value="1"/>
</dbReference>
<dbReference type="Gene3D" id="1.10.287.130">
    <property type="match status" value="1"/>
</dbReference>
<dbReference type="InterPro" id="IPR005467">
    <property type="entry name" value="His_kinase_dom"/>
</dbReference>
<evidence type="ECO:0000259" key="10">
    <source>
        <dbReference type="PROSITE" id="PS50109"/>
    </source>
</evidence>
<dbReference type="Gene3D" id="3.30.450.20">
    <property type="entry name" value="PAS domain"/>
    <property type="match status" value="2"/>
</dbReference>
<evidence type="ECO:0000259" key="12">
    <source>
        <dbReference type="PROSITE" id="PS50113"/>
    </source>
</evidence>
<dbReference type="CDD" id="cd00082">
    <property type="entry name" value="HisKA"/>
    <property type="match status" value="1"/>
</dbReference>
<feature type="domain" description="PAC" evidence="12">
    <location>
        <begin position="72"/>
        <end position="124"/>
    </location>
</feature>
<dbReference type="SMART" id="SM00388">
    <property type="entry name" value="HisKA"/>
    <property type="match status" value="1"/>
</dbReference>
<dbReference type="Gene3D" id="3.30.565.10">
    <property type="entry name" value="Histidine kinase-like ATPase, C-terminal domain"/>
    <property type="match status" value="1"/>
</dbReference>
<dbReference type="Pfam" id="PF01590">
    <property type="entry name" value="GAF"/>
    <property type="match status" value="2"/>
</dbReference>
<dbReference type="SMART" id="SM00086">
    <property type="entry name" value="PAC"/>
    <property type="match status" value="1"/>
</dbReference>
<dbReference type="PROSITE" id="PS50046">
    <property type="entry name" value="PHYTOCHROME_2"/>
    <property type="match status" value="1"/>
</dbReference>
<evidence type="ECO:0000256" key="8">
    <source>
        <dbReference type="SAM" id="Coils"/>
    </source>
</evidence>
<keyword evidence="7" id="KW-0902">Two-component regulatory system</keyword>
<dbReference type="Pfam" id="PF13426">
    <property type="entry name" value="PAS_9"/>
    <property type="match status" value="1"/>
</dbReference>
<dbReference type="InterPro" id="IPR003661">
    <property type="entry name" value="HisK_dim/P_dom"/>
</dbReference>
<dbReference type="EMBL" id="BLAY01000212">
    <property type="protein sequence ID" value="GET43285.1"/>
    <property type="molecule type" value="Genomic_DNA"/>
</dbReference>
<evidence type="ECO:0000256" key="6">
    <source>
        <dbReference type="ARBA" id="ARBA00022777"/>
    </source>
</evidence>
<keyword evidence="5" id="KW-0808">Transferase</keyword>
<dbReference type="SMART" id="SM00091">
    <property type="entry name" value="PAS"/>
    <property type="match status" value="2"/>
</dbReference>
<evidence type="ECO:0000256" key="5">
    <source>
        <dbReference type="ARBA" id="ARBA00022679"/>
    </source>
</evidence>
<dbReference type="PRINTS" id="PR00344">
    <property type="entry name" value="BCTRLSENSOR"/>
</dbReference>
<dbReference type="PROSITE" id="PS50112">
    <property type="entry name" value="PAS"/>
    <property type="match status" value="1"/>
</dbReference>
<dbReference type="SUPFAM" id="SSF55785">
    <property type="entry name" value="PYP-like sensor domain (PAS domain)"/>
    <property type="match status" value="2"/>
</dbReference>
<dbReference type="AlphaFoldDB" id="A0AAV3XS79"/>
<comment type="caution">
    <text evidence="13">The sequence shown here is derived from an EMBL/GenBank/DDBJ whole genome shotgun (WGS) entry which is preliminary data.</text>
</comment>
<dbReference type="InterPro" id="IPR003018">
    <property type="entry name" value="GAF"/>
</dbReference>
<dbReference type="Pfam" id="PF00512">
    <property type="entry name" value="HisKA"/>
    <property type="match status" value="1"/>
</dbReference>
<organism evidence="13 14">
    <name type="scientific">Microseira wollei NIES-4236</name>
    <dbReference type="NCBI Taxonomy" id="2530354"/>
    <lineage>
        <taxon>Bacteria</taxon>
        <taxon>Bacillati</taxon>
        <taxon>Cyanobacteriota</taxon>
        <taxon>Cyanophyceae</taxon>
        <taxon>Oscillatoriophycideae</taxon>
        <taxon>Aerosakkonematales</taxon>
        <taxon>Aerosakkonemataceae</taxon>
        <taxon>Microseira</taxon>
    </lineage>
</organism>
<evidence type="ECO:0000256" key="4">
    <source>
        <dbReference type="ARBA" id="ARBA00022553"/>
    </source>
</evidence>
<dbReference type="SMART" id="SM00387">
    <property type="entry name" value="HATPase_c"/>
    <property type="match status" value="1"/>
</dbReference>
<accession>A0AAV3XS79</accession>
<sequence length="877" mass="98857">MLESEDLYRTLAKNFPNGGVFLFDRDLRYCIAEGAGLAAIGVSKELLEGKTIWQVWSRQICHIIEPYYRAALAGETNAFEVQYDNRVFSLHTLPVKNDKGEILAGMVMSQEITSRKQAEIALRESEQRLRRQTEILMKLARRKTLNQGDLNAAIREITEAAAQTLEIERVSVWLYNNFKLHISEDAKLKLVCLDLYERSANRHSQGMELAADTYPNYFQALETDRTIAAHDAHTDPRTKEFSQNYLTPLGLKSMLDAPIWLEGQMVGVVCHEQVEPGRHWALEEENFAGSIADLVSLAIEAHERQRTEAALRESEEKFSKAFRSSPSAIAIASFPEGRLIDINDNFSSISGYHRAEVIGRTALELNLWVNLEDRLRSIQMLQNQGAIRNFEFQFRKKSGEIMVGLYSAERIVLGGQECILLVVTDISDRIRDQEQIKIAAERDRLLAQIALRIRRSLNLDQILNTTVAEVRQFLHADRVYIYQGTPTGIAKVVAESVDFQWPSIRGWRIENAREIAANALFDENCIRVIDDTSGIKVPQVIAEFYQQYHIKAGLVVPIMLGEEAFGVLAAHQCSAPRHWRSFEIDLLKQLATQVAIAIQQAELYQQVQALNTNLESQVLERTAQLEQKMQELQELNQIKDLFLHAVTHDLRTPVMGWLMVLKNLLANGNEQLAIPVSRSILERMVQSSDRQLHLINSLLEVHSSEIHGIVLHREPVQLSQLIASILAELEPLLVKNQATLTNLVPNNIPIINADPNQLWRVFENLIANALNHNPPGLCLTLSATVETEPNSPITNDQLPITNSLIRITLQDNGVGMSQETCDHLFEIYVRGSHNRRSTSIGLGLYLCRQIIIAHGGEIGVKSSPGAGATFWFTLPAI</sequence>
<dbReference type="CDD" id="cd00075">
    <property type="entry name" value="HATPase"/>
    <property type="match status" value="1"/>
</dbReference>
<gene>
    <name evidence="13" type="ORF">MiSe_81070</name>
</gene>
<dbReference type="PANTHER" id="PTHR43047:SF72">
    <property type="entry name" value="OSMOSENSING HISTIDINE PROTEIN KINASE SLN1"/>
    <property type="match status" value="1"/>
</dbReference>
<dbReference type="CDD" id="cd00130">
    <property type="entry name" value="PAS"/>
    <property type="match status" value="1"/>
</dbReference>
<dbReference type="InterPro" id="IPR029016">
    <property type="entry name" value="GAF-like_dom_sf"/>
</dbReference>
<name>A0AAV3XS79_9CYAN</name>
<proteinExistence type="inferred from homology"/>
<keyword evidence="8" id="KW-0175">Coiled coil</keyword>
<comment type="catalytic activity">
    <reaction evidence="1">
        <text>ATP + protein L-histidine = ADP + protein N-phospho-L-histidine.</text>
        <dbReference type="EC" id="2.7.13.3"/>
    </reaction>
</comment>
<keyword evidence="6 13" id="KW-0418">Kinase</keyword>
<dbReference type="EC" id="2.7.13.3" evidence="3"/>
<evidence type="ECO:0000256" key="7">
    <source>
        <dbReference type="ARBA" id="ARBA00023012"/>
    </source>
</evidence>
<evidence type="ECO:0000256" key="3">
    <source>
        <dbReference type="ARBA" id="ARBA00012438"/>
    </source>
</evidence>
<dbReference type="PROSITE" id="PS50113">
    <property type="entry name" value="PAC"/>
    <property type="match status" value="1"/>
</dbReference>
<evidence type="ECO:0000259" key="11">
    <source>
        <dbReference type="PROSITE" id="PS50112"/>
    </source>
</evidence>
<dbReference type="InterPro" id="IPR000700">
    <property type="entry name" value="PAS-assoc_C"/>
</dbReference>
<dbReference type="Pfam" id="PF08448">
    <property type="entry name" value="PAS_4"/>
    <property type="match status" value="1"/>
</dbReference>
<dbReference type="PANTHER" id="PTHR43047">
    <property type="entry name" value="TWO-COMPONENT HISTIDINE PROTEIN KINASE"/>
    <property type="match status" value="1"/>
</dbReference>
<dbReference type="SUPFAM" id="SSF47384">
    <property type="entry name" value="Homodimeric domain of signal transducing histidine kinase"/>
    <property type="match status" value="1"/>
</dbReference>
<dbReference type="InterPro" id="IPR004358">
    <property type="entry name" value="Sig_transdc_His_kin-like_C"/>
</dbReference>
<dbReference type="NCBIfam" id="TIGR00229">
    <property type="entry name" value="sensory_box"/>
    <property type="match status" value="2"/>
</dbReference>
<evidence type="ECO:0000313" key="14">
    <source>
        <dbReference type="Proteomes" id="UP001050975"/>
    </source>
</evidence>
<dbReference type="SUPFAM" id="SSF55874">
    <property type="entry name" value="ATPase domain of HSP90 chaperone/DNA topoisomerase II/histidine kinase"/>
    <property type="match status" value="1"/>
</dbReference>
<dbReference type="SUPFAM" id="SSF55781">
    <property type="entry name" value="GAF domain-like"/>
    <property type="match status" value="2"/>
</dbReference>
<dbReference type="InterPro" id="IPR036097">
    <property type="entry name" value="HisK_dim/P_sf"/>
</dbReference>
<feature type="domain" description="Phytochrome chromophore attachment site" evidence="9">
    <location>
        <begin position="458"/>
        <end position="593"/>
    </location>
</feature>
<dbReference type="InterPro" id="IPR001610">
    <property type="entry name" value="PAC"/>
</dbReference>
<dbReference type="Gene3D" id="3.30.450.40">
    <property type="match status" value="2"/>
</dbReference>
<dbReference type="GO" id="GO:0005886">
    <property type="term" value="C:plasma membrane"/>
    <property type="evidence" value="ECO:0007669"/>
    <property type="project" value="TreeGrafter"/>
</dbReference>
<dbReference type="GO" id="GO:0009927">
    <property type="term" value="F:histidine phosphotransfer kinase activity"/>
    <property type="evidence" value="ECO:0007669"/>
    <property type="project" value="TreeGrafter"/>
</dbReference>
<keyword evidence="4" id="KW-0597">Phosphoprotein</keyword>
<dbReference type="PROSITE" id="PS50109">
    <property type="entry name" value="HIS_KIN"/>
    <property type="match status" value="1"/>
</dbReference>
<evidence type="ECO:0000256" key="2">
    <source>
        <dbReference type="ARBA" id="ARBA00006402"/>
    </source>
</evidence>
<evidence type="ECO:0000259" key="9">
    <source>
        <dbReference type="PROSITE" id="PS50046"/>
    </source>
</evidence>
<dbReference type="GO" id="GO:0000155">
    <property type="term" value="F:phosphorelay sensor kinase activity"/>
    <property type="evidence" value="ECO:0007669"/>
    <property type="project" value="InterPro"/>
</dbReference>
<dbReference type="InterPro" id="IPR036890">
    <property type="entry name" value="HATPase_C_sf"/>
</dbReference>
<dbReference type="InterPro" id="IPR035965">
    <property type="entry name" value="PAS-like_dom_sf"/>
</dbReference>
<dbReference type="InterPro" id="IPR013656">
    <property type="entry name" value="PAS_4"/>
</dbReference>
<dbReference type="SMART" id="SM00065">
    <property type="entry name" value="GAF"/>
    <property type="match status" value="2"/>
</dbReference>
<evidence type="ECO:0000256" key="1">
    <source>
        <dbReference type="ARBA" id="ARBA00000085"/>
    </source>
</evidence>
<dbReference type="RefSeq" id="WP_226591943.1">
    <property type="nucleotide sequence ID" value="NZ_BLAY01000212.1"/>
</dbReference>
<dbReference type="InterPro" id="IPR016132">
    <property type="entry name" value="Phyto_chromo_attachment"/>
</dbReference>